<dbReference type="SMART" id="SM00184">
    <property type="entry name" value="RING"/>
    <property type="match status" value="1"/>
</dbReference>
<keyword evidence="18" id="KW-0436">Ligase</keyword>
<keyword evidence="6 16" id="KW-0812">Transmembrane</keyword>
<evidence type="ECO:0000256" key="3">
    <source>
        <dbReference type="ARBA" id="ARBA00004906"/>
    </source>
</evidence>
<dbReference type="GO" id="GO:0016874">
    <property type="term" value="F:ligase activity"/>
    <property type="evidence" value="ECO:0007669"/>
    <property type="project" value="UniProtKB-KW"/>
</dbReference>
<evidence type="ECO:0000256" key="8">
    <source>
        <dbReference type="ARBA" id="ARBA00022771"/>
    </source>
</evidence>
<dbReference type="PANTHER" id="PTHR46913">
    <property type="entry name" value="RING-H2 FINGER PROTEIN ATL16"/>
    <property type="match status" value="1"/>
</dbReference>
<evidence type="ECO:0000256" key="13">
    <source>
        <dbReference type="ARBA" id="ARBA00024209"/>
    </source>
</evidence>
<dbReference type="GO" id="GO:0061630">
    <property type="term" value="F:ubiquitin protein ligase activity"/>
    <property type="evidence" value="ECO:0007669"/>
    <property type="project" value="UniProtKB-EC"/>
</dbReference>
<evidence type="ECO:0000256" key="10">
    <source>
        <dbReference type="ARBA" id="ARBA00022833"/>
    </source>
</evidence>
<comment type="subcellular location">
    <subcellularLocation>
        <location evidence="2">Membrane</location>
        <topology evidence="2">Single-pass membrane protein</topology>
    </subcellularLocation>
</comment>
<dbReference type="GO" id="GO:0016020">
    <property type="term" value="C:membrane"/>
    <property type="evidence" value="ECO:0007669"/>
    <property type="project" value="UniProtKB-SubCell"/>
</dbReference>
<dbReference type="GO" id="GO:0008270">
    <property type="term" value="F:zinc ion binding"/>
    <property type="evidence" value="ECO:0007669"/>
    <property type="project" value="UniProtKB-KW"/>
</dbReference>
<feature type="domain" description="RING-type" evidence="17">
    <location>
        <begin position="111"/>
        <end position="153"/>
    </location>
</feature>
<organism evidence="18 19">
    <name type="scientific">Lithospermum erythrorhizon</name>
    <name type="common">Purple gromwell</name>
    <name type="synonym">Lithospermum officinale var. erythrorhizon</name>
    <dbReference type="NCBI Taxonomy" id="34254"/>
    <lineage>
        <taxon>Eukaryota</taxon>
        <taxon>Viridiplantae</taxon>
        <taxon>Streptophyta</taxon>
        <taxon>Embryophyta</taxon>
        <taxon>Tracheophyta</taxon>
        <taxon>Spermatophyta</taxon>
        <taxon>Magnoliopsida</taxon>
        <taxon>eudicotyledons</taxon>
        <taxon>Gunneridae</taxon>
        <taxon>Pentapetalae</taxon>
        <taxon>asterids</taxon>
        <taxon>lamiids</taxon>
        <taxon>Boraginales</taxon>
        <taxon>Boraginaceae</taxon>
        <taxon>Boraginoideae</taxon>
        <taxon>Lithospermeae</taxon>
        <taxon>Lithospermum</taxon>
    </lineage>
</organism>
<dbReference type="PROSITE" id="PS50089">
    <property type="entry name" value="ZF_RING_2"/>
    <property type="match status" value="1"/>
</dbReference>
<keyword evidence="9" id="KW-0833">Ubl conjugation pathway</keyword>
<evidence type="ECO:0000259" key="17">
    <source>
        <dbReference type="PROSITE" id="PS50089"/>
    </source>
</evidence>
<evidence type="ECO:0000256" key="6">
    <source>
        <dbReference type="ARBA" id="ARBA00022692"/>
    </source>
</evidence>
<dbReference type="SUPFAM" id="SSF57850">
    <property type="entry name" value="RING/U-box"/>
    <property type="match status" value="1"/>
</dbReference>
<evidence type="ECO:0000256" key="2">
    <source>
        <dbReference type="ARBA" id="ARBA00004167"/>
    </source>
</evidence>
<keyword evidence="11 16" id="KW-1133">Transmembrane helix</keyword>
<feature type="compositionally biased region" description="Low complexity" evidence="15">
    <location>
        <begin position="194"/>
        <end position="222"/>
    </location>
</feature>
<evidence type="ECO:0000256" key="7">
    <source>
        <dbReference type="ARBA" id="ARBA00022723"/>
    </source>
</evidence>
<comment type="similarity">
    <text evidence="13">Belongs to the RING-type zinc finger family. ATL subfamily.</text>
</comment>
<gene>
    <name evidence="18" type="ORF">LIER_00480</name>
</gene>
<evidence type="ECO:0000256" key="1">
    <source>
        <dbReference type="ARBA" id="ARBA00000900"/>
    </source>
</evidence>
<evidence type="ECO:0000313" key="18">
    <source>
        <dbReference type="EMBL" id="GAA0138806.1"/>
    </source>
</evidence>
<keyword evidence="5" id="KW-0808">Transferase</keyword>
<proteinExistence type="inferred from homology"/>
<accession>A0AAV3NJ19</accession>
<evidence type="ECO:0000256" key="11">
    <source>
        <dbReference type="ARBA" id="ARBA00022989"/>
    </source>
</evidence>
<evidence type="ECO:0000256" key="15">
    <source>
        <dbReference type="SAM" id="MobiDB-lite"/>
    </source>
</evidence>
<keyword evidence="7" id="KW-0479">Metal-binding</keyword>
<dbReference type="Pfam" id="PF13639">
    <property type="entry name" value="zf-RING_2"/>
    <property type="match status" value="1"/>
</dbReference>
<evidence type="ECO:0000256" key="16">
    <source>
        <dbReference type="SAM" id="Phobius"/>
    </source>
</evidence>
<name>A0AAV3NJ19_LITER</name>
<keyword evidence="19" id="KW-1185">Reference proteome</keyword>
<feature type="region of interest" description="Disordered" evidence="15">
    <location>
        <begin position="189"/>
        <end position="257"/>
    </location>
</feature>
<keyword evidence="10" id="KW-0862">Zinc</keyword>
<dbReference type="GO" id="GO:0016567">
    <property type="term" value="P:protein ubiquitination"/>
    <property type="evidence" value="ECO:0007669"/>
    <property type="project" value="InterPro"/>
</dbReference>
<dbReference type="InterPro" id="IPR001841">
    <property type="entry name" value="Znf_RING"/>
</dbReference>
<dbReference type="InterPro" id="IPR013083">
    <property type="entry name" value="Znf_RING/FYVE/PHD"/>
</dbReference>
<dbReference type="AlphaFoldDB" id="A0AAV3NJ19"/>
<evidence type="ECO:0000313" key="19">
    <source>
        <dbReference type="Proteomes" id="UP001454036"/>
    </source>
</evidence>
<dbReference type="EC" id="2.3.2.27" evidence="4"/>
<evidence type="ECO:0000256" key="5">
    <source>
        <dbReference type="ARBA" id="ARBA00022679"/>
    </source>
</evidence>
<dbReference type="Gene3D" id="3.30.40.10">
    <property type="entry name" value="Zinc/RING finger domain, C3HC4 (zinc finger)"/>
    <property type="match status" value="1"/>
</dbReference>
<dbReference type="Proteomes" id="UP001454036">
    <property type="component" value="Unassembled WGS sequence"/>
</dbReference>
<evidence type="ECO:0000256" key="9">
    <source>
        <dbReference type="ARBA" id="ARBA00022786"/>
    </source>
</evidence>
<dbReference type="CDD" id="cd16461">
    <property type="entry name" value="RING-H2_EL5-like"/>
    <property type="match status" value="1"/>
</dbReference>
<sequence>MGHDDDYDRPPFKHKIQKYDLNSKIMLTAIISLSVVVLFIAILHFYAKCILRRQVRRREATLGRMTITPNNNPSIVRSLEPPKTGLDPLVVASLPTFVIKKNDERDSIMECSICLSTLEEKEVARTLPNCKHTFHAECIDKWFESHPNCPICRTEAEPRQVLMAEPREGLAPPTAPPLEEMDYPTVAESMEGASSSDTSGLLQSSSSNKIGGSVSRLSSFRRILSRERSSRRNLSQTSCLEDGETNNGTMSVDLERQ</sequence>
<feature type="transmembrane region" description="Helical" evidence="16">
    <location>
        <begin position="25"/>
        <end position="47"/>
    </location>
</feature>
<dbReference type="InterPro" id="IPR044600">
    <property type="entry name" value="ATL1/ATL16-like"/>
</dbReference>
<comment type="caution">
    <text evidence="18">The sequence shown here is derived from an EMBL/GenBank/DDBJ whole genome shotgun (WGS) entry which is preliminary data.</text>
</comment>
<evidence type="ECO:0000256" key="12">
    <source>
        <dbReference type="ARBA" id="ARBA00023136"/>
    </source>
</evidence>
<dbReference type="EMBL" id="BAABME010000037">
    <property type="protein sequence ID" value="GAA0138806.1"/>
    <property type="molecule type" value="Genomic_DNA"/>
</dbReference>
<keyword evidence="8 14" id="KW-0863">Zinc-finger</keyword>
<comment type="pathway">
    <text evidence="3">Protein modification; protein ubiquitination.</text>
</comment>
<comment type="catalytic activity">
    <reaction evidence="1">
        <text>S-ubiquitinyl-[E2 ubiquitin-conjugating enzyme]-L-cysteine + [acceptor protein]-L-lysine = [E2 ubiquitin-conjugating enzyme]-L-cysteine + N(6)-ubiquitinyl-[acceptor protein]-L-lysine.</text>
        <dbReference type="EC" id="2.3.2.27"/>
    </reaction>
</comment>
<dbReference type="PANTHER" id="PTHR46913:SF1">
    <property type="entry name" value="RING-H2 FINGER PROTEIN ATL16"/>
    <property type="match status" value="1"/>
</dbReference>
<evidence type="ECO:0000256" key="4">
    <source>
        <dbReference type="ARBA" id="ARBA00012483"/>
    </source>
</evidence>
<reference evidence="18 19" key="1">
    <citation type="submission" date="2024-01" db="EMBL/GenBank/DDBJ databases">
        <title>The complete chloroplast genome sequence of Lithospermum erythrorhizon: insights into the phylogenetic relationship among Boraginaceae species and the maternal lineages of purple gromwells.</title>
        <authorList>
            <person name="Okada T."/>
            <person name="Watanabe K."/>
        </authorList>
    </citation>
    <scope>NUCLEOTIDE SEQUENCE [LARGE SCALE GENOMIC DNA]</scope>
</reference>
<protein>
    <recommendedName>
        <fullName evidence="4">RING-type E3 ubiquitin transferase</fullName>
        <ecNumber evidence="4">2.3.2.27</ecNumber>
    </recommendedName>
</protein>
<keyword evidence="12 16" id="KW-0472">Membrane</keyword>
<evidence type="ECO:0000256" key="14">
    <source>
        <dbReference type="PROSITE-ProRule" id="PRU00175"/>
    </source>
</evidence>